<proteinExistence type="predicted"/>
<reference evidence="1 2" key="1">
    <citation type="submission" date="2019-02" db="EMBL/GenBank/DDBJ databases">
        <title>Deep-cultivation of Planctomycetes and their phenomic and genomic characterization uncovers novel biology.</title>
        <authorList>
            <person name="Wiegand S."/>
            <person name="Jogler M."/>
            <person name="Boedeker C."/>
            <person name="Pinto D."/>
            <person name="Vollmers J."/>
            <person name="Rivas-Marin E."/>
            <person name="Kohn T."/>
            <person name="Peeters S.H."/>
            <person name="Heuer A."/>
            <person name="Rast P."/>
            <person name="Oberbeckmann S."/>
            <person name="Bunk B."/>
            <person name="Jeske O."/>
            <person name="Meyerdierks A."/>
            <person name="Storesund J.E."/>
            <person name="Kallscheuer N."/>
            <person name="Luecker S."/>
            <person name="Lage O.M."/>
            <person name="Pohl T."/>
            <person name="Merkel B.J."/>
            <person name="Hornburger P."/>
            <person name="Mueller R.-W."/>
            <person name="Bruemmer F."/>
            <person name="Labrenz M."/>
            <person name="Spormann A.M."/>
            <person name="Op den Camp H."/>
            <person name="Overmann J."/>
            <person name="Amann R."/>
            <person name="Jetten M.S.M."/>
            <person name="Mascher T."/>
            <person name="Medema M.H."/>
            <person name="Devos D.P."/>
            <person name="Kaster A.-K."/>
            <person name="Ovreas L."/>
            <person name="Rohde M."/>
            <person name="Galperin M.Y."/>
            <person name="Jogler C."/>
        </authorList>
    </citation>
    <scope>NUCLEOTIDE SEQUENCE [LARGE SCALE GENOMIC DNA]</scope>
    <source>
        <strain evidence="1 2">Q31a</strain>
    </source>
</reference>
<sequence length="818" mass="88593">MSKQQKFTLAFLPETAQLMNEQTDLRRDNRTAAPLIMAVACVLLLPPWMNSATVWAQNPFGESPFGESTAGDSVNPFGAASDPGDGNGFGGFAPAAPVAGNSAAASEATAATEVEDDPDPVVQAVRQQPPETPEEMAKALTWLVRIKRFDEAKRWLDHLATLNWNQQELAQLARSGGSSLWVRLRAPEAELSAAQSKLISEIFTAPAELARDLTSINGWIDRLASKSAGQRRLAQLRLQDASLVAVQRLIDRLLAGDALVPAEMLAGTILEFGRDGIEALQTACWVKDPARAARVLMALADLPGTHFYPELGAATVSPLLATEHQTALRAKLEAKHSKLPSPAAVSKLLTKRFDDSLAEYQERRSQVAMLPITLWRVTTDGATIERVEAKAADLPLERLAQLAGLRLRLPTATADELRDCGAALLQRAYQISPQLRDPQLASHLLLPLTATQLTTTNLLEQVYTQATTWQMHGGALRAIELLGKDAGDSAATAPLGFLSKRLLDSRPSVRYSAFSTLARLNPQHAYLGAETALHTALEIMQLGNGPHALVIGGQSDRRQTAVNQIQMQTSAATSSANTARNAFIALDRETPTELVVIVDRVADQSIFQLIQRLRGGKRSSALPIAVLTDELYQYERELIDRTPGVIHSVLSTDPQQMARVLMQLANSLDTVPLTAVERSQLAIQAGDFLATIAANRTQYAFYPLGDIGSHLMVEANNFLPRARIDVLSGLGTAESQRKLIAMASQESLEETHRLAAARAFGSSVRSFGMSLGQQDILANYDLYNQLAPQDPVALRALGHVLDVSEAHAGKAEWPTPSW</sequence>
<keyword evidence="2" id="KW-1185">Reference proteome</keyword>
<dbReference type="Proteomes" id="UP000318017">
    <property type="component" value="Chromosome"/>
</dbReference>
<accession>A0A518GHA5</accession>
<organism evidence="1 2">
    <name type="scientific">Aureliella helgolandensis</name>
    <dbReference type="NCBI Taxonomy" id="2527968"/>
    <lineage>
        <taxon>Bacteria</taxon>
        <taxon>Pseudomonadati</taxon>
        <taxon>Planctomycetota</taxon>
        <taxon>Planctomycetia</taxon>
        <taxon>Pirellulales</taxon>
        <taxon>Pirellulaceae</taxon>
        <taxon>Aureliella</taxon>
    </lineage>
</organism>
<dbReference type="KEGG" id="ahel:Q31a_63570"/>
<gene>
    <name evidence="1" type="ORF">Q31a_63570</name>
</gene>
<evidence type="ECO:0000313" key="1">
    <source>
        <dbReference type="EMBL" id="QDV27964.1"/>
    </source>
</evidence>
<dbReference type="AlphaFoldDB" id="A0A518GHA5"/>
<evidence type="ECO:0000313" key="2">
    <source>
        <dbReference type="Proteomes" id="UP000318017"/>
    </source>
</evidence>
<protein>
    <submittedName>
        <fullName evidence="1">Uncharacterized protein</fullName>
    </submittedName>
</protein>
<name>A0A518GHA5_9BACT</name>
<dbReference type="EMBL" id="CP036298">
    <property type="protein sequence ID" value="QDV27964.1"/>
    <property type="molecule type" value="Genomic_DNA"/>
</dbReference>